<sequence length="257" mass="29525">PQIVSVIHTNNVPEDKSQNASLLLESINLSSSDLDDKQQAQLNQLLQDNHDVFALKDDELGQTSLVEHHIDTGNSRPIYRQPYRVSLQRTSIDNHVQEMLDQETDALPSDNKRARSFVLYGDKFYLDDNGLLFSLWTPSKRTQRDVCSQLVIPDALKHEVLVCAHDDVNADHLGTQKTYGKIPTRYYWRNMFWDIDRWRNSCVDCAMKKSPRNRHKAPLLPIPVENAFDRLAVDCLGPFPLSDAGNRYVVIFTEYLT</sequence>
<protein>
    <submittedName>
        <fullName evidence="1">Uncharacterized protein</fullName>
    </submittedName>
</protein>
<reference evidence="1" key="1">
    <citation type="submission" date="2020-04" db="EMBL/GenBank/DDBJ databases">
        <authorList>
            <person name="Alioto T."/>
            <person name="Alioto T."/>
            <person name="Gomez Garrido J."/>
        </authorList>
    </citation>
    <scope>NUCLEOTIDE SEQUENCE</scope>
    <source>
        <strain evidence="1">A484AB</strain>
    </source>
</reference>
<proteinExistence type="predicted"/>
<evidence type="ECO:0000313" key="1">
    <source>
        <dbReference type="EMBL" id="CAB4022052.1"/>
    </source>
</evidence>
<dbReference type="FunFam" id="1.10.340.70:FF:000001">
    <property type="entry name" value="Retrovirus-related Pol polyprotein from transposon gypsy-like Protein"/>
    <property type="match status" value="1"/>
</dbReference>
<evidence type="ECO:0000313" key="2">
    <source>
        <dbReference type="Proteomes" id="UP001152795"/>
    </source>
</evidence>
<dbReference type="OrthoDB" id="3245961at2759"/>
<organism evidence="1 2">
    <name type="scientific">Paramuricea clavata</name>
    <name type="common">Red gorgonian</name>
    <name type="synonym">Violescent sea-whip</name>
    <dbReference type="NCBI Taxonomy" id="317549"/>
    <lineage>
        <taxon>Eukaryota</taxon>
        <taxon>Metazoa</taxon>
        <taxon>Cnidaria</taxon>
        <taxon>Anthozoa</taxon>
        <taxon>Octocorallia</taxon>
        <taxon>Malacalcyonacea</taxon>
        <taxon>Plexauridae</taxon>
        <taxon>Paramuricea</taxon>
    </lineage>
</organism>
<accession>A0A6S7K0Q4</accession>
<dbReference type="Gene3D" id="1.10.340.70">
    <property type="match status" value="1"/>
</dbReference>
<dbReference type="Pfam" id="PF17921">
    <property type="entry name" value="Integrase_H2C2"/>
    <property type="match status" value="1"/>
</dbReference>
<dbReference type="AlphaFoldDB" id="A0A6S7K0Q4"/>
<name>A0A6S7K0Q4_PARCT</name>
<dbReference type="EMBL" id="CACRXK020011778">
    <property type="protein sequence ID" value="CAB4022052.1"/>
    <property type="molecule type" value="Genomic_DNA"/>
</dbReference>
<dbReference type="PANTHER" id="PTHR47266">
    <property type="entry name" value="ENDONUCLEASE-RELATED"/>
    <property type="match status" value="1"/>
</dbReference>
<dbReference type="InterPro" id="IPR052160">
    <property type="entry name" value="Gypsy_RT_Integrase-like"/>
</dbReference>
<feature type="non-terminal residue" evidence="1">
    <location>
        <position position="1"/>
    </location>
</feature>
<gene>
    <name evidence="1" type="ORF">PACLA_8A013284</name>
</gene>
<keyword evidence="2" id="KW-1185">Reference proteome</keyword>
<dbReference type="InterPro" id="IPR041588">
    <property type="entry name" value="Integrase_H2C2"/>
</dbReference>
<dbReference type="Proteomes" id="UP001152795">
    <property type="component" value="Unassembled WGS sequence"/>
</dbReference>
<comment type="caution">
    <text evidence="1">The sequence shown here is derived from an EMBL/GenBank/DDBJ whole genome shotgun (WGS) entry which is preliminary data.</text>
</comment>